<evidence type="ECO:0000256" key="2">
    <source>
        <dbReference type="SAM" id="MobiDB-lite"/>
    </source>
</evidence>
<evidence type="ECO:0000256" key="3">
    <source>
        <dbReference type="SAM" id="SignalP"/>
    </source>
</evidence>
<sequence>MTTLKHAAVCTVAVAVVVQACVREHDPLLSGQSIVRRQDAVGFPPVLDENESVLANSFDNTSLDTWSYYYTHGLHVAGTNRTMAEWTADRWNENGFTAHLTEYYVFLNYPVSHSLSLSLPSGTIYTPSLTEEVLAEDETSSYPNRVPTFHGYSFTGNASAEFVYVGRGQQVDFARLQALGVPLQGKIALSRYGGPFRGLKVKNAQEHGMVGAVLFIDPGDDGNITEANGYAAYPDGPARNPSSSQRGSVQFASIYPGDPTTPGYPSKRDSPRTGRSGVTPRIPSLPISWAEVVPLLAALDGWGTPGEQVNRTRWVGALNVSYSTGPAPGATISMSNVMNDTYTSIWNTIGIINGTRQDEVIVIGNHRDAWIVGGAADPNSGSAVMVELSKAFGALLRTGWQPRRTIVLCSWDAEEYGLVGSTEWVEEYIPWLTEAAVAYLNIDIATSGPNPNIFATPDLHDIAISTMKKVIYPYRGSTNSTLYDAWYSARMGRVGVLGSGSDYTSFLHRGISSIDMGSDAGPDDPVYHYHSNYDSYHWMTTFGDPGFVQHKAMGQYLSLLAYHLADDEIVPYNVNTFTQEMRHYLDALNQTIISNGASAEVDIAPLGEAIDIFDQAATALMTALASASTSPSTTSSAADAEYIDTLNHKLRDFQRGFTSQGGLPGREFYRHVVFAPGLDTGYEPVTFPGVTEQVQSGDLALAAEWVGKTRAGILRAAEVLRL</sequence>
<comment type="similarity">
    <text evidence="1">Belongs to the peptidase M28 family. M28B subfamily.</text>
</comment>
<evidence type="ECO:0000256" key="1">
    <source>
        <dbReference type="ARBA" id="ARBA00005634"/>
    </source>
</evidence>
<dbReference type="SUPFAM" id="SSF52025">
    <property type="entry name" value="PA domain"/>
    <property type="match status" value="1"/>
</dbReference>
<dbReference type="Pfam" id="PF02225">
    <property type="entry name" value="PA"/>
    <property type="match status" value="1"/>
</dbReference>
<dbReference type="Gene3D" id="3.40.630.10">
    <property type="entry name" value="Zn peptidases"/>
    <property type="match status" value="1"/>
</dbReference>
<feature type="domain" description="PA" evidence="4">
    <location>
        <begin position="172"/>
        <end position="235"/>
    </location>
</feature>
<dbReference type="InterPro" id="IPR007365">
    <property type="entry name" value="TFR-like_dimer_dom"/>
</dbReference>
<organism evidence="7 8">
    <name type="scientific">Endocarpon pusillum</name>
    <dbReference type="NCBI Taxonomy" id="364733"/>
    <lineage>
        <taxon>Eukaryota</taxon>
        <taxon>Fungi</taxon>
        <taxon>Dikarya</taxon>
        <taxon>Ascomycota</taxon>
        <taxon>Pezizomycotina</taxon>
        <taxon>Eurotiomycetes</taxon>
        <taxon>Chaetothyriomycetidae</taxon>
        <taxon>Verrucariales</taxon>
        <taxon>Verrucariaceae</taxon>
        <taxon>Endocarpon</taxon>
    </lineage>
</organism>
<keyword evidence="8" id="KW-1185">Reference proteome</keyword>
<proteinExistence type="inferred from homology"/>
<dbReference type="Proteomes" id="UP000606974">
    <property type="component" value="Unassembled WGS sequence"/>
</dbReference>
<dbReference type="Pfam" id="PF04389">
    <property type="entry name" value="Peptidase_M28"/>
    <property type="match status" value="1"/>
</dbReference>
<evidence type="ECO:0000259" key="5">
    <source>
        <dbReference type="Pfam" id="PF04253"/>
    </source>
</evidence>
<accession>A0A8H7E779</accession>
<gene>
    <name evidence="7" type="ORF">GJ744_005893</name>
</gene>
<dbReference type="Gene3D" id="1.20.930.40">
    <property type="entry name" value="Transferrin receptor-like, dimerisation domain"/>
    <property type="match status" value="1"/>
</dbReference>
<dbReference type="InterPro" id="IPR036757">
    <property type="entry name" value="TFR-like_dimer_dom_sf"/>
</dbReference>
<evidence type="ECO:0000313" key="7">
    <source>
        <dbReference type="EMBL" id="KAF7510793.1"/>
    </source>
</evidence>
<dbReference type="InterPro" id="IPR046450">
    <property type="entry name" value="PA_dom_sf"/>
</dbReference>
<dbReference type="Gene3D" id="3.50.30.30">
    <property type="match status" value="1"/>
</dbReference>
<feature type="chain" id="PRO_5034157800" description="Glutamate carboxypeptidase" evidence="3">
    <location>
        <begin position="21"/>
        <end position="722"/>
    </location>
</feature>
<protein>
    <recommendedName>
        <fullName evidence="9">Glutamate carboxypeptidase</fullName>
    </recommendedName>
</protein>
<dbReference type="CDD" id="cd02121">
    <property type="entry name" value="PA_GCPII_like"/>
    <property type="match status" value="1"/>
</dbReference>
<dbReference type="EMBL" id="JAACFV010000026">
    <property type="protein sequence ID" value="KAF7510793.1"/>
    <property type="molecule type" value="Genomic_DNA"/>
</dbReference>
<evidence type="ECO:0000259" key="4">
    <source>
        <dbReference type="Pfam" id="PF02225"/>
    </source>
</evidence>
<evidence type="ECO:0008006" key="9">
    <source>
        <dbReference type="Google" id="ProtNLM"/>
    </source>
</evidence>
<dbReference type="SUPFAM" id="SSF53187">
    <property type="entry name" value="Zn-dependent exopeptidases"/>
    <property type="match status" value="1"/>
</dbReference>
<feature type="domain" description="Peptidase M28" evidence="6">
    <location>
        <begin position="347"/>
        <end position="536"/>
    </location>
</feature>
<dbReference type="GO" id="GO:0004180">
    <property type="term" value="F:carboxypeptidase activity"/>
    <property type="evidence" value="ECO:0007669"/>
    <property type="project" value="TreeGrafter"/>
</dbReference>
<dbReference type="PROSITE" id="PS51257">
    <property type="entry name" value="PROKAR_LIPOPROTEIN"/>
    <property type="match status" value="1"/>
</dbReference>
<dbReference type="SUPFAM" id="SSF47672">
    <property type="entry name" value="Transferrin receptor-like dimerisation domain"/>
    <property type="match status" value="1"/>
</dbReference>
<dbReference type="OrthoDB" id="5841748at2759"/>
<feature type="signal peptide" evidence="3">
    <location>
        <begin position="1"/>
        <end position="20"/>
    </location>
</feature>
<dbReference type="InterPro" id="IPR039373">
    <property type="entry name" value="Peptidase_M28B"/>
</dbReference>
<name>A0A8H7E779_9EURO</name>
<evidence type="ECO:0000259" key="6">
    <source>
        <dbReference type="Pfam" id="PF04389"/>
    </source>
</evidence>
<dbReference type="PANTHER" id="PTHR10404:SF46">
    <property type="entry name" value="VACUOLAR PROTEIN SORTING-ASSOCIATED PROTEIN 70"/>
    <property type="match status" value="1"/>
</dbReference>
<dbReference type="Pfam" id="PF04253">
    <property type="entry name" value="TFR_dimer"/>
    <property type="match status" value="1"/>
</dbReference>
<dbReference type="AlphaFoldDB" id="A0A8H7E779"/>
<comment type="caution">
    <text evidence="7">The sequence shown here is derived from an EMBL/GenBank/DDBJ whole genome shotgun (WGS) entry which is preliminary data.</text>
</comment>
<dbReference type="FunFam" id="3.40.630.10:FF:000101">
    <property type="entry name" value="N-acetylated alpha-linked acidic dipeptidase like 1"/>
    <property type="match status" value="1"/>
</dbReference>
<dbReference type="FunFam" id="3.50.30.30:FF:000008">
    <property type="entry name" value="Glutamate carboxypeptidase 2"/>
    <property type="match status" value="1"/>
</dbReference>
<keyword evidence="3" id="KW-0732">Signal</keyword>
<dbReference type="InterPro" id="IPR007484">
    <property type="entry name" value="Peptidase_M28"/>
</dbReference>
<dbReference type="CDD" id="cd08022">
    <property type="entry name" value="M28_PSMA_like"/>
    <property type="match status" value="1"/>
</dbReference>
<dbReference type="PANTHER" id="PTHR10404">
    <property type="entry name" value="N-ACETYLATED-ALPHA-LINKED ACIDIC DIPEPTIDASE"/>
    <property type="match status" value="1"/>
</dbReference>
<dbReference type="InterPro" id="IPR003137">
    <property type="entry name" value="PA_domain"/>
</dbReference>
<reference evidence="7" key="1">
    <citation type="submission" date="2020-02" db="EMBL/GenBank/DDBJ databases">
        <authorList>
            <person name="Palmer J.M."/>
        </authorList>
    </citation>
    <scope>NUCLEOTIDE SEQUENCE</scope>
    <source>
        <strain evidence="7">EPUS1.4</strain>
        <tissue evidence="7">Thallus</tissue>
    </source>
</reference>
<feature type="domain" description="Transferrin receptor-like dimerisation" evidence="5">
    <location>
        <begin position="601"/>
        <end position="720"/>
    </location>
</feature>
<feature type="region of interest" description="Disordered" evidence="2">
    <location>
        <begin position="227"/>
        <end position="280"/>
    </location>
</feature>
<evidence type="ECO:0000313" key="8">
    <source>
        <dbReference type="Proteomes" id="UP000606974"/>
    </source>
</evidence>
<feature type="compositionally biased region" description="Polar residues" evidence="2">
    <location>
        <begin position="240"/>
        <end position="251"/>
    </location>
</feature>